<dbReference type="PANTHER" id="PTHR16223:SF200">
    <property type="entry name" value="TRANSCRIPTION FACTOR UNE12-RELATED"/>
    <property type="match status" value="1"/>
</dbReference>
<comment type="subcellular location">
    <subcellularLocation>
        <location evidence="1">Nucleus</location>
    </subcellularLocation>
</comment>
<dbReference type="InterPro" id="IPR011598">
    <property type="entry name" value="bHLH_dom"/>
</dbReference>
<sequence length="234" mass="24686">MANNPSEATNDDFLEQILGLPSFASAEAGLTGADGGLGGSGTGPPPMMLQLSSGDLGGGGGGSGGFHGQVFPLGLSLEQGKAGFLKPEEASGSGKRFRDDVVDGRASSMKNVFHGQPMTNTVAAAPHPPAMRPRVRARRGQATDPHSIAERLRRERIAERIRALQELVPSVNKTDRAAMLDEIVDYVKFLRLQVKVLSMSRLGGAGAVAPLVTDIPLSSVEVINMNIIWYLKIC</sequence>
<accession>A0AAW2BD40</accession>
<keyword evidence="5" id="KW-0804">Transcription</keyword>
<dbReference type="EMBL" id="JAZDWU010000012">
    <property type="protein sequence ID" value="KAK9982957.1"/>
    <property type="molecule type" value="Genomic_DNA"/>
</dbReference>
<keyword evidence="3" id="KW-0805">Transcription regulation</keyword>
<dbReference type="Pfam" id="PF00010">
    <property type="entry name" value="HLH"/>
    <property type="match status" value="1"/>
</dbReference>
<evidence type="ECO:0000256" key="7">
    <source>
        <dbReference type="SAM" id="MobiDB-lite"/>
    </source>
</evidence>
<reference evidence="9 10" key="1">
    <citation type="submission" date="2024-01" db="EMBL/GenBank/DDBJ databases">
        <title>A telomere-to-telomere, gap-free genome of sweet tea (Lithocarpus litseifolius).</title>
        <authorList>
            <person name="Zhou J."/>
        </authorList>
    </citation>
    <scope>NUCLEOTIDE SEQUENCE [LARGE SCALE GENOMIC DNA]</scope>
    <source>
        <strain evidence="9">Zhou-2022a</strain>
        <tissue evidence="9">Leaf</tissue>
    </source>
</reference>
<protein>
    <recommendedName>
        <fullName evidence="8">BHLH domain-containing protein</fullName>
    </recommendedName>
</protein>
<keyword evidence="6" id="KW-0539">Nucleus</keyword>
<keyword evidence="4" id="KW-0238">DNA-binding</keyword>
<keyword evidence="10" id="KW-1185">Reference proteome</keyword>
<dbReference type="AlphaFoldDB" id="A0AAW2BD40"/>
<dbReference type="GO" id="GO:0000981">
    <property type="term" value="F:DNA-binding transcription factor activity, RNA polymerase II-specific"/>
    <property type="evidence" value="ECO:0007669"/>
    <property type="project" value="TreeGrafter"/>
</dbReference>
<comment type="caution">
    <text evidence="9">The sequence shown here is derived from an EMBL/GenBank/DDBJ whole genome shotgun (WGS) entry which is preliminary data.</text>
</comment>
<evidence type="ECO:0000256" key="6">
    <source>
        <dbReference type="ARBA" id="ARBA00023242"/>
    </source>
</evidence>
<evidence type="ECO:0000313" key="10">
    <source>
        <dbReference type="Proteomes" id="UP001459277"/>
    </source>
</evidence>
<evidence type="ECO:0000256" key="4">
    <source>
        <dbReference type="ARBA" id="ARBA00023125"/>
    </source>
</evidence>
<evidence type="ECO:0000256" key="5">
    <source>
        <dbReference type="ARBA" id="ARBA00023163"/>
    </source>
</evidence>
<feature type="domain" description="BHLH" evidence="8">
    <location>
        <begin position="141"/>
        <end position="190"/>
    </location>
</feature>
<gene>
    <name evidence="9" type="ORF">SO802_032482</name>
</gene>
<comment type="subunit">
    <text evidence="2">Homodimer.</text>
</comment>
<dbReference type="GO" id="GO:0005634">
    <property type="term" value="C:nucleus"/>
    <property type="evidence" value="ECO:0007669"/>
    <property type="project" value="UniProtKB-SubCell"/>
</dbReference>
<feature type="region of interest" description="Disordered" evidence="7">
    <location>
        <begin position="119"/>
        <end position="145"/>
    </location>
</feature>
<evidence type="ECO:0000256" key="3">
    <source>
        <dbReference type="ARBA" id="ARBA00023015"/>
    </source>
</evidence>
<dbReference type="SMART" id="SM00353">
    <property type="entry name" value="HLH"/>
    <property type="match status" value="1"/>
</dbReference>
<dbReference type="PANTHER" id="PTHR16223">
    <property type="entry name" value="TRANSCRIPTION FACTOR BHLH83-RELATED"/>
    <property type="match status" value="1"/>
</dbReference>
<evidence type="ECO:0000313" key="9">
    <source>
        <dbReference type="EMBL" id="KAK9982957.1"/>
    </source>
</evidence>
<organism evidence="9 10">
    <name type="scientific">Lithocarpus litseifolius</name>
    <dbReference type="NCBI Taxonomy" id="425828"/>
    <lineage>
        <taxon>Eukaryota</taxon>
        <taxon>Viridiplantae</taxon>
        <taxon>Streptophyta</taxon>
        <taxon>Embryophyta</taxon>
        <taxon>Tracheophyta</taxon>
        <taxon>Spermatophyta</taxon>
        <taxon>Magnoliopsida</taxon>
        <taxon>eudicotyledons</taxon>
        <taxon>Gunneridae</taxon>
        <taxon>Pentapetalae</taxon>
        <taxon>rosids</taxon>
        <taxon>fabids</taxon>
        <taxon>Fagales</taxon>
        <taxon>Fagaceae</taxon>
        <taxon>Lithocarpus</taxon>
    </lineage>
</organism>
<dbReference type="Gene3D" id="4.10.280.10">
    <property type="entry name" value="Helix-loop-helix DNA-binding domain"/>
    <property type="match status" value="1"/>
</dbReference>
<evidence type="ECO:0000256" key="2">
    <source>
        <dbReference type="ARBA" id="ARBA00011738"/>
    </source>
</evidence>
<dbReference type="InterPro" id="IPR045843">
    <property type="entry name" value="IND-like"/>
</dbReference>
<evidence type="ECO:0000259" key="8">
    <source>
        <dbReference type="PROSITE" id="PS50888"/>
    </source>
</evidence>
<dbReference type="PROSITE" id="PS50888">
    <property type="entry name" value="BHLH"/>
    <property type="match status" value="1"/>
</dbReference>
<dbReference type="FunFam" id="4.10.280.10:FF:000044">
    <property type="entry name" value="Basic helix-loop-helix transcription factor"/>
    <property type="match status" value="1"/>
</dbReference>
<proteinExistence type="predicted"/>
<evidence type="ECO:0000256" key="1">
    <source>
        <dbReference type="ARBA" id="ARBA00004123"/>
    </source>
</evidence>
<dbReference type="InterPro" id="IPR036638">
    <property type="entry name" value="HLH_DNA-bd_sf"/>
</dbReference>
<dbReference type="GO" id="GO:0000978">
    <property type="term" value="F:RNA polymerase II cis-regulatory region sequence-specific DNA binding"/>
    <property type="evidence" value="ECO:0007669"/>
    <property type="project" value="TreeGrafter"/>
</dbReference>
<feature type="region of interest" description="Disordered" evidence="7">
    <location>
        <begin position="34"/>
        <end position="65"/>
    </location>
</feature>
<dbReference type="Proteomes" id="UP001459277">
    <property type="component" value="Unassembled WGS sequence"/>
</dbReference>
<dbReference type="GO" id="GO:0046983">
    <property type="term" value="F:protein dimerization activity"/>
    <property type="evidence" value="ECO:0007669"/>
    <property type="project" value="InterPro"/>
</dbReference>
<dbReference type="SUPFAM" id="SSF47459">
    <property type="entry name" value="HLH, helix-loop-helix DNA-binding domain"/>
    <property type="match status" value="1"/>
</dbReference>
<feature type="compositionally biased region" description="Gly residues" evidence="7">
    <location>
        <begin position="55"/>
        <end position="65"/>
    </location>
</feature>
<name>A0AAW2BD40_9ROSI</name>